<evidence type="ECO:0000313" key="2">
    <source>
        <dbReference type="EMBL" id="GGB22386.1"/>
    </source>
</evidence>
<protein>
    <submittedName>
        <fullName evidence="2">Uncharacterized protein</fullName>
    </submittedName>
</protein>
<feature type="region of interest" description="Disordered" evidence="1">
    <location>
        <begin position="22"/>
        <end position="87"/>
    </location>
</feature>
<gene>
    <name evidence="2" type="ORF">GCM10007414_39660</name>
</gene>
<dbReference type="Proteomes" id="UP000651977">
    <property type="component" value="Unassembled WGS sequence"/>
</dbReference>
<proteinExistence type="predicted"/>
<sequence>MRHLGKLGGLFKKFAKQLKQKARFKTKSGRTGGKVEQQIAKPTGAQVPTDAGKRRALLSNKRSRPEPDEWVSYKTHSIQQSPMQSEQGRKLVKSYEHTGLSKAQAIRRADELIRSGSTLPEAVALKKGDKLYKLVPEGEYPGEYSPYFATKSEIKSFEQARYDEITDKIGIPLESQQTNRFEVFEVEAKRDVEVFESIIAPTTQKGYSQPGGGMQTLITDRSEFSNPKSTNWKLP</sequence>
<evidence type="ECO:0000313" key="3">
    <source>
        <dbReference type="Proteomes" id="UP000651977"/>
    </source>
</evidence>
<feature type="compositionally biased region" description="Polar residues" evidence="1">
    <location>
        <begin position="216"/>
        <end position="235"/>
    </location>
</feature>
<name>A0ABQ1I947_9ALTE</name>
<reference evidence="3" key="1">
    <citation type="journal article" date="2019" name="Int. J. Syst. Evol. Microbiol.">
        <title>The Global Catalogue of Microorganisms (GCM) 10K type strain sequencing project: providing services to taxonomists for standard genome sequencing and annotation.</title>
        <authorList>
            <consortium name="The Broad Institute Genomics Platform"/>
            <consortium name="The Broad Institute Genome Sequencing Center for Infectious Disease"/>
            <person name="Wu L."/>
            <person name="Ma J."/>
        </authorList>
    </citation>
    <scope>NUCLEOTIDE SEQUENCE [LARGE SCALE GENOMIC DNA]</scope>
    <source>
        <strain evidence="3">CGMCC 1.10131</strain>
    </source>
</reference>
<feature type="compositionally biased region" description="Polar residues" evidence="1">
    <location>
        <begin position="74"/>
        <end position="86"/>
    </location>
</feature>
<dbReference type="RefSeq" id="WP_055734063.1">
    <property type="nucleotide sequence ID" value="NZ_BMDY01000068.1"/>
</dbReference>
<evidence type="ECO:0000256" key="1">
    <source>
        <dbReference type="SAM" id="MobiDB-lite"/>
    </source>
</evidence>
<organism evidence="2 3">
    <name type="scientific">Agarivorans gilvus</name>
    <dbReference type="NCBI Taxonomy" id="680279"/>
    <lineage>
        <taxon>Bacteria</taxon>
        <taxon>Pseudomonadati</taxon>
        <taxon>Pseudomonadota</taxon>
        <taxon>Gammaproteobacteria</taxon>
        <taxon>Alteromonadales</taxon>
        <taxon>Alteromonadaceae</taxon>
        <taxon>Agarivorans</taxon>
    </lineage>
</organism>
<keyword evidence="3" id="KW-1185">Reference proteome</keyword>
<feature type="region of interest" description="Disordered" evidence="1">
    <location>
        <begin position="203"/>
        <end position="235"/>
    </location>
</feature>
<dbReference type="EMBL" id="BMDY01000068">
    <property type="protein sequence ID" value="GGB22386.1"/>
    <property type="molecule type" value="Genomic_DNA"/>
</dbReference>
<accession>A0ABQ1I947</accession>
<comment type="caution">
    <text evidence="2">The sequence shown here is derived from an EMBL/GenBank/DDBJ whole genome shotgun (WGS) entry which is preliminary data.</text>
</comment>